<evidence type="ECO:0000313" key="3">
    <source>
        <dbReference type="Proteomes" id="UP000719766"/>
    </source>
</evidence>
<proteinExistence type="predicted"/>
<reference evidence="2" key="1">
    <citation type="journal article" date="2020" name="New Phytol.">
        <title>Comparative genomics reveals dynamic genome evolution in host specialist ectomycorrhizal fungi.</title>
        <authorList>
            <person name="Lofgren L.A."/>
            <person name="Nguyen N.H."/>
            <person name="Vilgalys R."/>
            <person name="Ruytinx J."/>
            <person name="Liao H.L."/>
            <person name="Branco S."/>
            <person name="Kuo A."/>
            <person name="LaButti K."/>
            <person name="Lipzen A."/>
            <person name="Andreopoulos W."/>
            <person name="Pangilinan J."/>
            <person name="Riley R."/>
            <person name="Hundley H."/>
            <person name="Na H."/>
            <person name="Barry K."/>
            <person name="Grigoriev I.V."/>
            <person name="Stajich J.E."/>
            <person name="Kennedy P.G."/>
        </authorList>
    </citation>
    <scope>NUCLEOTIDE SEQUENCE</scope>
    <source>
        <strain evidence="2">S12</strain>
    </source>
</reference>
<keyword evidence="3" id="KW-1185">Reference proteome</keyword>
<dbReference type="AlphaFoldDB" id="A0A9P7DW64"/>
<dbReference type="OrthoDB" id="2663655at2759"/>
<feature type="coiled-coil region" evidence="1">
    <location>
        <begin position="61"/>
        <end position="88"/>
    </location>
</feature>
<dbReference type="Proteomes" id="UP000719766">
    <property type="component" value="Unassembled WGS sequence"/>
</dbReference>
<gene>
    <name evidence="2" type="ORF">HD556DRAFT_1303389</name>
</gene>
<keyword evidence="1" id="KW-0175">Coiled coil</keyword>
<protein>
    <submittedName>
        <fullName evidence="2">Uncharacterized protein</fullName>
    </submittedName>
</protein>
<organism evidence="2 3">
    <name type="scientific">Suillus plorans</name>
    <dbReference type="NCBI Taxonomy" id="116603"/>
    <lineage>
        <taxon>Eukaryota</taxon>
        <taxon>Fungi</taxon>
        <taxon>Dikarya</taxon>
        <taxon>Basidiomycota</taxon>
        <taxon>Agaricomycotina</taxon>
        <taxon>Agaricomycetes</taxon>
        <taxon>Agaricomycetidae</taxon>
        <taxon>Boletales</taxon>
        <taxon>Suillineae</taxon>
        <taxon>Suillaceae</taxon>
        <taxon>Suillus</taxon>
    </lineage>
</organism>
<dbReference type="RefSeq" id="XP_041166441.1">
    <property type="nucleotide sequence ID" value="XM_041299594.1"/>
</dbReference>
<dbReference type="GeneID" id="64593358"/>
<name>A0A9P7DW64_9AGAM</name>
<accession>A0A9P7DW64</accession>
<evidence type="ECO:0000313" key="2">
    <source>
        <dbReference type="EMBL" id="KAG1804826.1"/>
    </source>
</evidence>
<sequence>MSQTLNQSQTISLPGCIMSLNLRIELVNKVNERGEPASVSETHIDKNRPSMENKDLPEGNCETTEESVAELKERLRLAELNCVKLGELYQTYRLHWLEENYRATILEEYAPNGISTISPRQIAWDAPSPFPNDMRDFLRGEIPSLLDLGVR</sequence>
<comment type="caution">
    <text evidence="2">The sequence shown here is derived from an EMBL/GenBank/DDBJ whole genome shotgun (WGS) entry which is preliminary data.</text>
</comment>
<evidence type="ECO:0000256" key="1">
    <source>
        <dbReference type="SAM" id="Coils"/>
    </source>
</evidence>
<dbReference type="EMBL" id="JABBWE010000003">
    <property type="protein sequence ID" value="KAG1804826.1"/>
    <property type="molecule type" value="Genomic_DNA"/>
</dbReference>